<dbReference type="Proteomes" id="UP001604277">
    <property type="component" value="Unassembled WGS sequence"/>
</dbReference>
<evidence type="ECO:0000313" key="2">
    <source>
        <dbReference type="Proteomes" id="UP001604277"/>
    </source>
</evidence>
<evidence type="ECO:0000313" key="1">
    <source>
        <dbReference type="EMBL" id="KAL2535260.1"/>
    </source>
</evidence>
<gene>
    <name evidence="1" type="ORF">Fot_16651</name>
</gene>
<organism evidence="1 2">
    <name type="scientific">Forsythia ovata</name>
    <dbReference type="NCBI Taxonomy" id="205694"/>
    <lineage>
        <taxon>Eukaryota</taxon>
        <taxon>Viridiplantae</taxon>
        <taxon>Streptophyta</taxon>
        <taxon>Embryophyta</taxon>
        <taxon>Tracheophyta</taxon>
        <taxon>Spermatophyta</taxon>
        <taxon>Magnoliopsida</taxon>
        <taxon>eudicotyledons</taxon>
        <taxon>Gunneridae</taxon>
        <taxon>Pentapetalae</taxon>
        <taxon>asterids</taxon>
        <taxon>lamiids</taxon>
        <taxon>Lamiales</taxon>
        <taxon>Oleaceae</taxon>
        <taxon>Forsythieae</taxon>
        <taxon>Forsythia</taxon>
    </lineage>
</organism>
<dbReference type="EMBL" id="JBFOLJ010000005">
    <property type="protein sequence ID" value="KAL2535260.1"/>
    <property type="molecule type" value="Genomic_DNA"/>
</dbReference>
<reference evidence="2" key="1">
    <citation type="submission" date="2024-07" db="EMBL/GenBank/DDBJ databases">
        <title>Two chromosome-level genome assemblies of Korean endemic species Abeliophyllum distichum and Forsythia ovata (Oleaceae).</title>
        <authorList>
            <person name="Jang H."/>
        </authorList>
    </citation>
    <scope>NUCLEOTIDE SEQUENCE [LARGE SCALE GENOMIC DNA]</scope>
</reference>
<accession>A0ABD1VD29</accession>
<dbReference type="AlphaFoldDB" id="A0ABD1VD29"/>
<protein>
    <submittedName>
        <fullName evidence="1">Uncharacterized protein</fullName>
    </submittedName>
</protein>
<name>A0ABD1VD29_9LAMI</name>
<keyword evidence="2" id="KW-1185">Reference proteome</keyword>
<proteinExistence type="predicted"/>
<comment type="caution">
    <text evidence="1">The sequence shown here is derived from an EMBL/GenBank/DDBJ whole genome shotgun (WGS) entry which is preliminary data.</text>
</comment>
<sequence>MQRINESTYYVPIRDELLKYQGYFPVSIFFNYMDKSEICLPIETTLDGTNYDPNIRESRKRLNQNNNQNSYSKYKFVVVSIDVDEDLSNSITLRILVISTTFRRLSTTRASLVVADDIVVDSRYWRHHQPLRELSGQSWTKFRNAVENLVTTEQFVRRFQKVIE</sequence>